<reference evidence="2 3" key="1">
    <citation type="submission" date="2018-04" db="EMBL/GenBank/DDBJ databases">
        <authorList>
            <person name="Zhang X."/>
            <person name="Yuan J."/>
            <person name="Li F."/>
            <person name="Xiang J."/>
        </authorList>
    </citation>
    <scope>NUCLEOTIDE SEQUENCE [LARGE SCALE GENOMIC DNA]</scope>
    <source>
        <tissue evidence="2">Muscle</tissue>
    </source>
</reference>
<organism evidence="2 3">
    <name type="scientific">Penaeus vannamei</name>
    <name type="common">Whiteleg shrimp</name>
    <name type="synonym">Litopenaeus vannamei</name>
    <dbReference type="NCBI Taxonomy" id="6689"/>
    <lineage>
        <taxon>Eukaryota</taxon>
        <taxon>Metazoa</taxon>
        <taxon>Ecdysozoa</taxon>
        <taxon>Arthropoda</taxon>
        <taxon>Crustacea</taxon>
        <taxon>Multicrustacea</taxon>
        <taxon>Malacostraca</taxon>
        <taxon>Eumalacostraca</taxon>
        <taxon>Eucarida</taxon>
        <taxon>Decapoda</taxon>
        <taxon>Dendrobranchiata</taxon>
        <taxon>Penaeoidea</taxon>
        <taxon>Penaeidae</taxon>
        <taxon>Penaeus</taxon>
    </lineage>
</organism>
<name>A0A3R7P3V2_PENVA</name>
<keyword evidence="1" id="KW-0472">Membrane</keyword>
<reference evidence="2 3" key="2">
    <citation type="submission" date="2019-01" db="EMBL/GenBank/DDBJ databases">
        <title>The decoding of complex shrimp genome reveals the adaptation for benthos swimmer, frequently molting mechanism and breeding impact on genome.</title>
        <authorList>
            <person name="Sun Y."/>
            <person name="Gao Y."/>
            <person name="Yu Y."/>
        </authorList>
    </citation>
    <scope>NUCLEOTIDE SEQUENCE [LARGE SCALE GENOMIC DNA]</scope>
    <source>
        <tissue evidence="2">Muscle</tissue>
    </source>
</reference>
<feature type="transmembrane region" description="Helical" evidence="1">
    <location>
        <begin position="250"/>
        <end position="267"/>
    </location>
</feature>
<keyword evidence="1" id="KW-0812">Transmembrane</keyword>
<evidence type="ECO:0000313" key="2">
    <source>
        <dbReference type="EMBL" id="ROT60697.1"/>
    </source>
</evidence>
<keyword evidence="3" id="KW-1185">Reference proteome</keyword>
<keyword evidence="1" id="KW-1133">Transmembrane helix</keyword>
<dbReference type="Proteomes" id="UP000283509">
    <property type="component" value="Unassembled WGS sequence"/>
</dbReference>
<feature type="transmembrane region" description="Helical" evidence="1">
    <location>
        <begin position="223"/>
        <end position="243"/>
    </location>
</feature>
<protein>
    <submittedName>
        <fullName evidence="2">Uncharacterized protein</fullName>
    </submittedName>
</protein>
<accession>A0A3R7P3V2</accession>
<sequence>MFFSPFVPFVPPSSRLFSSSLLYFSFNSFSLVSHLSHPLSSILFPFLPPLFTSFPPSLSSYSTSSPSSFCLLLFSFPFSSPFVSTCFSFSPYSAFIVPSSSIFSSFLQHYFFMSPSSSSSFPYLSLLSLPSFFPPSLSPFLLASHFLLFLDIYPFVSPFLLISSLPSLHLSPSTLHALSLPKSSILSPLFSHPPSCLSFLPLSLHFPLPLSPHPLPSRFFSSLPLSLVFTPIPSSTYLLLILLPSSPLFFLPYHFLLVFLFLLLLALSPSHPPFLSSSFLSFLPRSLFFPLSSFPLSPCPISSSLLSPSSYFLPSRPSSSSLSWLPLSSPLLPYSPPHPISSLSSPLPFFLLSSLPPKSYFIPLPNLWRVGDCSEYARKQQ</sequence>
<dbReference type="AlphaFoldDB" id="A0A3R7P3V2"/>
<dbReference type="EMBL" id="QCYY01004628">
    <property type="protein sequence ID" value="ROT60697.1"/>
    <property type="molecule type" value="Genomic_DNA"/>
</dbReference>
<evidence type="ECO:0000256" key="1">
    <source>
        <dbReference type="SAM" id="Phobius"/>
    </source>
</evidence>
<evidence type="ECO:0000313" key="3">
    <source>
        <dbReference type="Proteomes" id="UP000283509"/>
    </source>
</evidence>
<comment type="caution">
    <text evidence="2">The sequence shown here is derived from an EMBL/GenBank/DDBJ whole genome shotgun (WGS) entry which is preliminary data.</text>
</comment>
<gene>
    <name evidence="2" type="ORF">C7M84_021764</name>
</gene>
<proteinExistence type="predicted"/>